<keyword evidence="4" id="KW-0235">DNA replication</keyword>
<feature type="domain" description="DNA polymerase alpha/delta/epsilon subunit B" evidence="9">
    <location>
        <begin position="435"/>
        <end position="714"/>
    </location>
</feature>
<evidence type="ECO:0000313" key="11">
    <source>
        <dbReference type="Proteomes" id="UP000246702"/>
    </source>
</evidence>
<accession>A0A317V6T4</accession>
<comment type="caution">
    <text evidence="10">The sequence shown here is derived from an EMBL/GenBank/DDBJ whole genome shotgun (WGS) entry which is preliminary data.</text>
</comment>
<evidence type="ECO:0000256" key="3">
    <source>
        <dbReference type="ARBA" id="ARBA00016011"/>
    </source>
</evidence>
<feature type="region of interest" description="Disordered" evidence="8">
    <location>
        <begin position="146"/>
        <end position="180"/>
    </location>
</feature>
<dbReference type="GO" id="GO:0003677">
    <property type="term" value="F:DNA binding"/>
    <property type="evidence" value="ECO:0007669"/>
    <property type="project" value="UniProtKB-KW"/>
</dbReference>
<evidence type="ECO:0000313" key="10">
    <source>
        <dbReference type="EMBL" id="PWY69169.1"/>
    </source>
</evidence>
<dbReference type="GO" id="GO:0008622">
    <property type="term" value="C:epsilon DNA polymerase complex"/>
    <property type="evidence" value="ECO:0007669"/>
    <property type="project" value="InterPro"/>
</dbReference>
<comment type="similarity">
    <text evidence="2">Belongs to the DNA polymerase epsilon subunit B family.</text>
</comment>
<keyword evidence="6" id="KW-0539">Nucleus</keyword>
<evidence type="ECO:0000259" key="9">
    <source>
        <dbReference type="Pfam" id="PF04042"/>
    </source>
</evidence>
<dbReference type="RefSeq" id="XP_025462374.1">
    <property type="nucleotide sequence ID" value="XM_025612827.1"/>
</dbReference>
<dbReference type="Pfam" id="PF04042">
    <property type="entry name" value="DNA_pol_E_B"/>
    <property type="match status" value="1"/>
</dbReference>
<gene>
    <name evidence="10" type="ORF">BO94DRAFT_540025</name>
</gene>
<reference evidence="10 11" key="1">
    <citation type="submission" date="2016-12" db="EMBL/GenBank/DDBJ databases">
        <title>The genomes of Aspergillus section Nigri reveals drivers in fungal speciation.</title>
        <authorList>
            <consortium name="DOE Joint Genome Institute"/>
            <person name="Vesth T.C."/>
            <person name="Nybo J."/>
            <person name="Theobald S."/>
            <person name="Brandl J."/>
            <person name="Frisvad J.C."/>
            <person name="Nielsen K.F."/>
            <person name="Lyhne E.K."/>
            <person name="Kogle M.E."/>
            <person name="Kuo A."/>
            <person name="Riley R."/>
            <person name="Clum A."/>
            <person name="Nolan M."/>
            <person name="Lipzen A."/>
            <person name="Salamov A."/>
            <person name="Henrissat B."/>
            <person name="Wiebenga A."/>
            <person name="De Vries R.P."/>
            <person name="Grigoriev I.V."/>
            <person name="Mortensen U.H."/>
            <person name="Andersen M.R."/>
            <person name="Baker S.E."/>
        </authorList>
    </citation>
    <scope>NUCLEOTIDE SEQUENCE [LARGE SCALE GENOMIC DNA]</scope>
    <source>
        <strain evidence="10 11">CBS 115572</strain>
    </source>
</reference>
<dbReference type="GO" id="GO:0006261">
    <property type="term" value="P:DNA-templated DNA replication"/>
    <property type="evidence" value="ECO:0007669"/>
    <property type="project" value="InterPro"/>
</dbReference>
<dbReference type="AlphaFoldDB" id="A0A317V6T4"/>
<name>A0A317V6T4_9EURO</name>
<evidence type="ECO:0000256" key="2">
    <source>
        <dbReference type="ARBA" id="ARBA00009560"/>
    </source>
</evidence>
<evidence type="ECO:0000256" key="1">
    <source>
        <dbReference type="ARBA" id="ARBA00004123"/>
    </source>
</evidence>
<dbReference type="EMBL" id="MSFK01000042">
    <property type="protein sequence ID" value="PWY69169.1"/>
    <property type="molecule type" value="Genomic_DNA"/>
</dbReference>
<evidence type="ECO:0000256" key="7">
    <source>
        <dbReference type="ARBA" id="ARBA00032930"/>
    </source>
</evidence>
<evidence type="ECO:0000256" key="4">
    <source>
        <dbReference type="ARBA" id="ARBA00022705"/>
    </source>
</evidence>
<dbReference type="InterPro" id="IPR007185">
    <property type="entry name" value="DNA_pol_a/d/e_bsu"/>
</dbReference>
<sequence length="757" mass="82243">MVDSDPVPSSSPGFGTSVFPFRKSRPNALPTRTSILPILLPPSTLRPVAFRTFTRKHNLTISSSALQTLATFVGKHCGSGWREEGLAERVLDEVAKGWKKAGGGVIVDEGKGASLRAILQTLEGNMSGGRVVSGKQTSADEALARTTSPGQGCRRSKAETPLSAVMAPEGEKSIESPDSASHPRHWIRVIEAFDIPRLTYNVDKKYFEVARSKPTLFPPSSHRTNLFRDRYNVVHQRLLRHESFQSPSGLPSMLRQSPSSLAFSQGYKLTPIANLLGRNGTSHLILGLLSVSPTGDLTVSDLTGNIALDLKHARIVPGDGAWLAPGMFVLVDGIYEEEENIRGSTLGGNSGVGGAIGGVFVGVSICGPPCERRETSLGMNNQQSGREVSSSGGLGWIDFLGVGSERARGPKMRQIEANYLQDVHGSAKGGRRLRVAVLGEVNLDNMRTFDALRRVFSVYNDLRLDDRPNIFILTGNFVQKAIINSSGQAGSIEYKEYFDALSVTLSDFPTLLQHSTFIFVPGDNDPWSAAFSAGAASPIPRHAIPELFTTRVKRAFAAANSQMDPTQSSEPPGEAIWTSNPSRLTLFGPVHDIAIFRDDISNRLRRSAVNLSYDQDSAMAEDVNTGPRETNTPKYSDQTSDQTSDQSLQVDTNSNIASSAILSARKLVKSVLDQGNLSPFPLSLRPVLWDYGSSLQLYPLPTALILADPEAAPFCITYEGCHVMNPGRLVPDGELPTVRWVEYDVLKNRGKVKQERF</sequence>
<dbReference type="GeneID" id="37114970"/>
<evidence type="ECO:0000256" key="6">
    <source>
        <dbReference type="ARBA" id="ARBA00023242"/>
    </source>
</evidence>
<comment type="subcellular location">
    <subcellularLocation>
        <location evidence="1">Nucleus</location>
    </subcellularLocation>
</comment>
<dbReference type="PANTHER" id="PTHR12708:SF0">
    <property type="entry name" value="DNA POLYMERASE EPSILON SUBUNIT 2"/>
    <property type="match status" value="1"/>
</dbReference>
<dbReference type="STRING" id="1450535.A0A317V6T4"/>
<proteinExistence type="inferred from homology"/>
<protein>
    <recommendedName>
        <fullName evidence="3">DNA polymerase epsilon subunit B</fullName>
    </recommendedName>
    <alternativeName>
        <fullName evidence="7">DNA polymerase II subunit 2</fullName>
    </alternativeName>
</protein>
<evidence type="ECO:0000256" key="8">
    <source>
        <dbReference type="SAM" id="MobiDB-lite"/>
    </source>
</evidence>
<dbReference type="Proteomes" id="UP000246702">
    <property type="component" value="Unassembled WGS sequence"/>
</dbReference>
<keyword evidence="11" id="KW-1185">Reference proteome</keyword>
<keyword evidence="5" id="KW-0238">DNA-binding</keyword>
<dbReference type="GO" id="GO:0042276">
    <property type="term" value="P:error-prone translesion synthesis"/>
    <property type="evidence" value="ECO:0007669"/>
    <property type="project" value="TreeGrafter"/>
</dbReference>
<feature type="region of interest" description="Disordered" evidence="8">
    <location>
        <begin position="618"/>
        <end position="648"/>
    </location>
</feature>
<dbReference type="InterPro" id="IPR016266">
    <property type="entry name" value="POLE2"/>
</dbReference>
<feature type="compositionally biased region" description="Low complexity" evidence="8">
    <location>
        <begin position="636"/>
        <end position="648"/>
    </location>
</feature>
<dbReference type="OrthoDB" id="10254730at2759"/>
<evidence type="ECO:0000256" key="5">
    <source>
        <dbReference type="ARBA" id="ARBA00023125"/>
    </source>
</evidence>
<dbReference type="PANTHER" id="PTHR12708">
    <property type="entry name" value="DNA POLYMERASE EPSILON SUBUNIT B"/>
    <property type="match status" value="1"/>
</dbReference>
<organism evidence="10 11">
    <name type="scientific">Aspergillus sclerotioniger CBS 115572</name>
    <dbReference type="NCBI Taxonomy" id="1450535"/>
    <lineage>
        <taxon>Eukaryota</taxon>
        <taxon>Fungi</taxon>
        <taxon>Dikarya</taxon>
        <taxon>Ascomycota</taxon>
        <taxon>Pezizomycotina</taxon>
        <taxon>Eurotiomycetes</taxon>
        <taxon>Eurotiomycetidae</taxon>
        <taxon>Eurotiales</taxon>
        <taxon>Aspergillaceae</taxon>
        <taxon>Aspergillus</taxon>
        <taxon>Aspergillus subgen. Circumdati</taxon>
    </lineage>
</organism>